<feature type="region of interest" description="Disordered" evidence="1">
    <location>
        <begin position="239"/>
        <end position="344"/>
    </location>
</feature>
<feature type="compositionally biased region" description="Polar residues" evidence="1">
    <location>
        <begin position="124"/>
        <end position="145"/>
    </location>
</feature>
<gene>
    <name evidence="2" type="ORF">FB45DRAFT_29501</name>
</gene>
<sequence length="456" mass="49444">MHIISNSNEHHNPLICVLERAPSVVAPLTPASSCPSSSSSLLSPRSLDSDTLTPIPGYFHTNAGRGQYTEVPQDPSSEAEGAALRRQVLLAQAIHAPNEGPTQREEDSASSISIPSLSWSQYSTGGLQQPTNHGQANQSHMSGWFSSGGHPVPAPSAWSASMGSIPRPPPPLSPSPFGPRSPQGSLLHMPPAPTVPESPGLFDFHTPREEQFDLACAMYNTPRPPSTVLDVVVNEVDENRAASPQDSPATELISLPSPTVSLPPSSRSPSPFSMAPGTPGVACELFRGPSPDRSERSSRGRSQTRSPSTTRSPSRGSRSRGRSPASYRGSLVRSRSSSRSTRSHLPAAAPVYYYRPSPVRTSDVARSRSRSRSLRHISPSGHRHSRSRSRTPPIRIRPPRSPSPRVHRRHSPSPSRSPRGHHHFRANWRSPRASRPINNELPPAVRFTLWSVRPTL</sequence>
<feature type="region of interest" description="Disordered" evidence="1">
    <location>
        <begin position="121"/>
        <end position="202"/>
    </location>
</feature>
<reference evidence="2" key="1">
    <citation type="submission" date="2023-03" db="EMBL/GenBank/DDBJ databases">
        <title>Massive genome expansion in bonnet fungi (Mycena s.s.) driven by repeated elements and novel gene families across ecological guilds.</title>
        <authorList>
            <consortium name="Lawrence Berkeley National Laboratory"/>
            <person name="Harder C.B."/>
            <person name="Miyauchi S."/>
            <person name="Viragh M."/>
            <person name="Kuo A."/>
            <person name="Thoen E."/>
            <person name="Andreopoulos B."/>
            <person name="Lu D."/>
            <person name="Skrede I."/>
            <person name="Drula E."/>
            <person name="Henrissat B."/>
            <person name="Morin E."/>
            <person name="Kohler A."/>
            <person name="Barry K."/>
            <person name="LaButti K."/>
            <person name="Morin E."/>
            <person name="Salamov A."/>
            <person name="Lipzen A."/>
            <person name="Mereny Z."/>
            <person name="Hegedus B."/>
            <person name="Baldrian P."/>
            <person name="Stursova M."/>
            <person name="Weitz H."/>
            <person name="Taylor A."/>
            <person name="Grigoriev I.V."/>
            <person name="Nagy L.G."/>
            <person name="Martin F."/>
            <person name="Kauserud H."/>
        </authorList>
    </citation>
    <scope>NUCLEOTIDE SEQUENCE</scope>
    <source>
        <strain evidence="2">9284</strain>
    </source>
</reference>
<feature type="compositionally biased region" description="Low complexity" evidence="1">
    <location>
        <begin position="300"/>
        <end position="340"/>
    </location>
</feature>
<evidence type="ECO:0000256" key="1">
    <source>
        <dbReference type="SAM" id="MobiDB-lite"/>
    </source>
</evidence>
<keyword evidence="3" id="KW-1185">Reference proteome</keyword>
<feature type="compositionally biased region" description="Pro residues" evidence="1">
    <location>
        <begin position="166"/>
        <end position="179"/>
    </location>
</feature>
<accession>A0AAD7CKW6</accession>
<dbReference type="Proteomes" id="UP001221142">
    <property type="component" value="Unassembled WGS sequence"/>
</dbReference>
<comment type="caution">
    <text evidence="2">The sequence shown here is derived from an EMBL/GenBank/DDBJ whole genome shotgun (WGS) entry which is preliminary data.</text>
</comment>
<evidence type="ECO:0000313" key="3">
    <source>
        <dbReference type="Proteomes" id="UP001221142"/>
    </source>
</evidence>
<feature type="region of interest" description="Disordered" evidence="1">
    <location>
        <begin position="28"/>
        <end position="47"/>
    </location>
</feature>
<organism evidence="2 3">
    <name type="scientific">Roridomyces roridus</name>
    <dbReference type="NCBI Taxonomy" id="1738132"/>
    <lineage>
        <taxon>Eukaryota</taxon>
        <taxon>Fungi</taxon>
        <taxon>Dikarya</taxon>
        <taxon>Basidiomycota</taxon>
        <taxon>Agaricomycotina</taxon>
        <taxon>Agaricomycetes</taxon>
        <taxon>Agaricomycetidae</taxon>
        <taxon>Agaricales</taxon>
        <taxon>Marasmiineae</taxon>
        <taxon>Mycenaceae</taxon>
        <taxon>Roridomyces</taxon>
    </lineage>
</organism>
<evidence type="ECO:0000313" key="2">
    <source>
        <dbReference type="EMBL" id="KAJ7651006.1"/>
    </source>
</evidence>
<feature type="compositionally biased region" description="Basic residues" evidence="1">
    <location>
        <begin position="367"/>
        <end position="389"/>
    </location>
</feature>
<feature type="compositionally biased region" description="Low complexity" evidence="1">
    <location>
        <begin position="28"/>
        <end position="46"/>
    </location>
</feature>
<dbReference type="EMBL" id="JARKIF010000001">
    <property type="protein sequence ID" value="KAJ7651006.1"/>
    <property type="molecule type" value="Genomic_DNA"/>
</dbReference>
<dbReference type="AlphaFoldDB" id="A0AAD7CKW6"/>
<feature type="region of interest" description="Disordered" evidence="1">
    <location>
        <begin position="60"/>
        <end position="80"/>
    </location>
</feature>
<feature type="region of interest" description="Disordered" evidence="1">
    <location>
        <begin position="360"/>
        <end position="439"/>
    </location>
</feature>
<protein>
    <submittedName>
        <fullName evidence="2">Uncharacterized protein</fullName>
    </submittedName>
</protein>
<proteinExistence type="predicted"/>
<name>A0AAD7CKW6_9AGAR</name>
<feature type="compositionally biased region" description="Low complexity" evidence="1">
    <location>
        <begin position="252"/>
        <end position="276"/>
    </location>
</feature>